<keyword evidence="1" id="KW-0472">Membrane</keyword>
<dbReference type="Proteomes" id="UP000620550">
    <property type="component" value="Unassembled WGS sequence"/>
</dbReference>
<evidence type="ECO:0000256" key="1">
    <source>
        <dbReference type="SAM" id="Phobius"/>
    </source>
</evidence>
<feature type="transmembrane region" description="Helical" evidence="1">
    <location>
        <begin position="7"/>
        <end position="26"/>
    </location>
</feature>
<comment type="caution">
    <text evidence="2">The sequence shown here is derived from an EMBL/GenBank/DDBJ whole genome shotgun (WGS) entry which is preliminary data.</text>
</comment>
<keyword evidence="1" id="KW-0812">Transmembrane</keyword>
<sequence>MNRKSLLLLAATMTIVSGNVFYFAYWNDIMTYGVYFLLFVLTATITIASLFKVRKKNIVWWLILIPNIYLILAQIAFITLFLLLGGPEVLFERMRGDLLRK</sequence>
<accession>A0ABQ3HS64</accession>
<keyword evidence="1" id="KW-1133">Transmembrane helix</keyword>
<dbReference type="EMBL" id="BNAF01000003">
    <property type="protein sequence ID" value="GHE28878.1"/>
    <property type="molecule type" value="Genomic_DNA"/>
</dbReference>
<gene>
    <name evidence="2" type="ORF">GCM10017764_09320</name>
</gene>
<dbReference type="RefSeq" id="WP_189625459.1">
    <property type="nucleotide sequence ID" value="NZ_BNAF01000003.1"/>
</dbReference>
<organism evidence="2 3">
    <name type="scientific">Sphingobacterium griseoflavum</name>
    <dbReference type="NCBI Taxonomy" id="1474952"/>
    <lineage>
        <taxon>Bacteria</taxon>
        <taxon>Pseudomonadati</taxon>
        <taxon>Bacteroidota</taxon>
        <taxon>Sphingobacteriia</taxon>
        <taxon>Sphingobacteriales</taxon>
        <taxon>Sphingobacteriaceae</taxon>
        <taxon>Sphingobacterium</taxon>
    </lineage>
</organism>
<reference evidence="3" key="1">
    <citation type="journal article" date="2019" name="Int. J. Syst. Evol. Microbiol.">
        <title>The Global Catalogue of Microorganisms (GCM) 10K type strain sequencing project: providing services to taxonomists for standard genome sequencing and annotation.</title>
        <authorList>
            <consortium name="The Broad Institute Genomics Platform"/>
            <consortium name="The Broad Institute Genome Sequencing Center for Infectious Disease"/>
            <person name="Wu L."/>
            <person name="Ma J."/>
        </authorList>
    </citation>
    <scope>NUCLEOTIDE SEQUENCE [LARGE SCALE GENOMIC DNA]</scope>
    <source>
        <strain evidence="3">CGMCC 1.12966</strain>
    </source>
</reference>
<feature type="transmembrane region" description="Helical" evidence="1">
    <location>
        <begin position="58"/>
        <end position="84"/>
    </location>
</feature>
<keyword evidence="3" id="KW-1185">Reference proteome</keyword>
<feature type="transmembrane region" description="Helical" evidence="1">
    <location>
        <begin position="32"/>
        <end position="51"/>
    </location>
</feature>
<name>A0ABQ3HS64_9SPHI</name>
<evidence type="ECO:0000313" key="2">
    <source>
        <dbReference type="EMBL" id="GHE28878.1"/>
    </source>
</evidence>
<proteinExistence type="predicted"/>
<evidence type="ECO:0000313" key="3">
    <source>
        <dbReference type="Proteomes" id="UP000620550"/>
    </source>
</evidence>
<protein>
    <submittedName>
        <fullName evidence="2">Uncharacterized protein</fullName>
    </submittedName>
</protein>